<dbReference type="Proteomes" id="UP000008744">
    <property type="component" value="Unassembled WGS sequence"/>
</dbReference>
<accession>B4H7H5</accession>
<gene>
    <name evidence="3" type="primary">Dper\GL26981</name>
    <name evidence="3" type="ORF">Dper_GL26981</name>
</gene>
<protein>
    <submittedName>
        <fullName evidence="3">GL26981</fullName>
    </submittedName>
</protein>
<dbReference type="AlphaFoldDB" id="B4H7H5"/>
<sequence>MSKAPKVQSITPSAKPAAEAKEGAAVDVGETERRVKVITAMGYPEALVRVRLSEAGNNVERAVNLLLDERTGAHDQRRKRRCIKKLRNGLLGDPYATHNEIERMMKDRRCAQTLTEMVNGRSLELMQGLLDLSSSSDEDGEDQESSSSSSGSSSTLMEGSPSSN</sequence>
<keyword evidence="4" id="KW-1185">Reference proteome</keyword>
<dbReference type="PROSITE" id="PS50030">
    <property type="entry name" value="UBA"/>
    <property type="match status" value="1"/>
</dbReference>
<dbReference type="PhylomeDB" id="B4H7H5"/>
<evidence type="ECO:0000256" key="1">
    <source>
        <dbReference type="SAM" id="MobiDB-lite"/>
    </source>
</evidence>
<dbReference type="KEGG" id="dpe:6601769"/>
<dbReference type="HOGENOM" id="CLU_135830_0_0_1"/>
<proteinExistence type="predicted"/>
<dbReference type="SMART" id="SM00165">
    <property type="entry name" value="UBA"/>
    <property type="match status" value="1"/>
</dbReference>
<reference evidence="3 4" key="1">
    <citation type="journal article" date="2007" name="Nature">
        <title>Evolution of genes and genomes on the Drosophila phylogeny.</title>
        <authorList>
            <consortium name="Drosophila 12 Genomes Consortium"/>
            <person name="Clark A.G."/>
            <person name="Eisen M.B."/>
            <person name="Smith D.R."/>
            <person name="Bergman C.M."/>
            <person name="Oliver B."/>
            <person name="Markow T.A."/>
            <person name="Kaufman T.C."/>
            <person name="Kellis M."/>
            <person name="Gelbart W."/>
            <person name="Iyer V.N."/>
            <person name="Pollard D.A."/>
            <person name="Sackton T.B."/>
            <person name="Larracuente A.M."/>
            <person name="Singh N.D."/>
            <person name="Abad J.P."/>
            <person name="Abt D.N."/>
            <person name="Adryan B."/>
            <person name="Aguade M."/>
            <person name="Akashi H."/>
            <person name="Anderson W.W."/>
            <person name="Aquadro C.F."/>
            <person name="Ardell D.H."/>
            <person name="Arguello R."/>
            <person name="Artieri C.G."/>
            <person name="Barbash D.A."/>
            <person name="Barker D."/>
            <person name="Barsanti P."/>
            <person name="Batterham P."/>
            <person name="Batzoglou S."/>
            <person name="Begun D."/>
            <person name="Bhutkar A."/>
            <person name="Blanco E."/>
            <person name="Bosak S.A."/>
            <person name="Bradley R.K."/>
            <person name="Brand A.D."/>
            <person name="Brent M.R."/>
            <person name="Brooks A.N."/>
            <person name="Brown R.H."/>
            <person name="Butlin R.K."/>
            <person name="Caggese C."/>
            <person name="Calvi B.R."/>
            <person name="Bernardo de Carvalho A."/>
            <person name="Caspi A."/>
            <person name="Castrezana S."/>
            <person name="Celniker S.E."/>
            <person name="Chang J.L."/>
            <person name="Chapple C."/>
            <person name="Chatterji S."/>
            <person name="Chinwalla A."/>
            <person name="Civetta A."/>
            <person name="Clifton S.W."/>
            <person name="Comeron J.M."/>
            <person name="Costello J.C."/>
            <person name="Coyne J.A."/>
            <person name="Daub J."/>
            <person name="David R.G."/>
            <person name="Delcher A.L."/>
            <person name="Delehaunty K."/>
            <person name="Do C.B."/>
            <person name="Ebling H."/>
            <person name="Edwards K."/>
            <person name="Eickbush T."/>
            <person name="Evans J.D."/>
            <person name="Filipski A."/>
            <person name="Findeiss S."/>
            <person name="Freyhult E."/>
            <person name="Fulton L."/>
            <person name="Fulton R."/>
            <person name="Garcia A.C."/>
            <person name="Gardiner A."/>
            <person name="Garfield D.A."/>
            <person name="Garvin B.E."/>
            <person name="Gibson G."/>
            <person name="Gilbert D."/>
            <person name="Gnerre S."/>
            <person name="Godfrey J."/>
            <person name="Good R."/>
            <person name="Gotea V."/>
            <person name="Gravely B."/>
            <person name="Greenberg A.J."/>
            <person name="Griffiths-Jones S."/>
            <person name="Gross S."/>
            <person name="Guigo R."/>
            <person name="Gustafson E.A."/>
            <person name="Haerty W."/>
            <person name="Hahn M.W."/>
            <person name="Halligan D.L."/>
            <person name="Halpern A.L."/>
            <person name="Halter G.M."/>
            <person name="Han M.V."/>
            <person name="Heger A."/>
            <person name="Hillier L."/>
            <person name="Hinrichs A.S."/>
            <person name="Holmes I."/>
            <person name="Hoskins R.A."/>
            <person name="Hubisz M.J."/>
            <person name="Hultmark D."/>
            <person name="Huntley M.A."/>
            <person name="Jaffe D.B."/>
            <person name="Jagadeeshan S."/>
            <person name="Jeck W.R."/>
            <person name="Johnson J."/>
            <person name="Jones C.D."/>
            <person name="Jordan W.C."/>
            <person name="Karpen G.H."/>
            <person name="Kataoka E."/>
            <person name="Keightley P.D."/>
            <person name="Kheradpour P."/>
            <person name="Kirkness E.F."/>
            <person name="Koerich L.B."/>
            <person name="Kristiansen K."/>
            <person name="Kudrna D."/>
            <person name="Kulathinal R.J."/>
            <person name="Kumar S."/>
            <person name="Kwok R."/>
            <person name="Lander E."/>
            <person name="Langley C.H."/>
            <person name="Lapoint R."/>
            <person name="Lazzaro B.P."/>
            <person name="Lee S.J."/>
            <person name="Levesque L."/>
            <person name="Li R."/>
            <person name="Lin C.F."/>
            <person name="Lin M.F."/>
            <person name="Lindblad-Toh K."/>
            <person name="Llopart A."/>
            <person name="Long M."/>
            <person name="Low L."/>
            <person name="Lozovsky E."/>
            <person name="Lu J."/>
            <person name="Luo M."/>
            <person name="Machado C.A."/>
            <person name="Makalowski W."/>
            <person name="Marzo M."/>
            <person name="Matsuda M."/>
            <person name="Matzkin L."/>
            <person name="McAllister B."/>
            <person name="McBride C.S."/>
            <person name="McKernan B."/>
            <person name="McKernan K."/>
            <person name="Mendez-Lago M."/>
            <person name="Minx P."/>
            <person name="Mollenhauer M.U."/>
            <person name="Montooth K."/>
            <person name="Mount S.M."/>
            <person name="Mu X."/>
            <person name="Myers E."/>
            <person name="Negre B."/>
            <person name="Newfeld S."/>
            <person name="Nielsen R."/>
            <person name="Noor M.A."/>
            <person name="O'Grady P."/>
            <person name="Pachter L."/>
            <person name="Papaceit M."/>
            <person name="Parisi M.J."/>
            <person name="Parisi M."/>
            <person name="Parts L."/>
            <person name="Pedersen J.S."/>
            <person name="Pesole G."/>
            <person name="Phillippy A.M."/>
            <person name="Ponting C.P."/>
            <person name="Pop M."/>
            <person name="Porcelli D."/>
            <person name="Powell J.R."/>
            <person name="Prohaska S."/>
            <person name="Pruitt K."/>
            <person name="Puig M."/>
            <person name="Quesneville H."/>
            <person name="Ram K.R."/>
            <person name="Rand D."/>
            <person name="Rasmussen M.D."/>
            <person name="Reed L.K."/>
            <person name="Reenan R."/>
            <person name="Reily A."/>
            <person name="Remington K.A."/>
            <person name="Rieger T.T."/>
            <person name="Ritchie M.G."/>
            <person name="Robin C."/>
            <person name="Rogers Y.H."/>
            <person name="Rohde C."/>
            <person name="Rozas J."/>
            <person name="Rubenfield M.J."/>
            <person name="Ruiz A."/>
            <person name="Russo S."/>
            <person name="Salzberg S.L."/>
            <person name="Sanchez-Gracia A."/>
            <person name="Saranga D.J."/>
            <person name="Sato H."/>
            <person name="Schaeffer S.W."/>
            <person name="Schatz M.C."/>
            <person name="Schlenke T."/>
            <person name="Schwartz R."/>
            <person name="Segarra C."/>
            <person name="Singh R.S."/>
            <person name="Sirot L."/>
            <person name="Sirota M."/>
            <person name="Sisneros N.B."/>
            <person name="Smith C.D."/>
            <person name="Smith T.F."/>
            <person name="Spieth J."/>
            <person name="Stage D.E."/>
            <person name="Stark A."/>
            <person name="Stephan W."/>
            <person name="Strausberg R.L."/>
            <person name="Strempel S."/>
            <person name="Sturgill D."/>
            <person name="Sutton G."/>
            <person name="Sutton G.G."/>
            <person name="Tao W."/>
            <person name="Teichmann S."/>
            <person name="Tobari Y.N."/>
            <person name="Tomimura Y."/>
            <person name="Tsolas J.M."/>
            <person name="Valente V.L."/>
            <person name="Venter E."/>
            <person name="Venter J.C."/>
            <person name="Vicario S."/>
            <person name="Vieira F.G."/>
            <person name="Vilella A.J."/>
            <person name="Villasante A."/>
            <person name="Walenz B."/>
            <person name="Wang J."/>
            <person name="Wasserman M."/>
            <person name="Watts T."/>
            <person name="Wilson D."/>
            <person name="Wilson R.K."/>
            <person name="Wing R.A."/>
            <person name="Wolfner M.F."/>
            <person name="Wong A."/>
            <person name="Wong G.K."/>
            <person name="Wu C.I."/>
            <person name="Wu G."/>
            <person name="Yamamoto D."/>
            <person name="Yang H.P."/>
            <person name="Yang S.P."/>
            <person name="Yorke J.A."/>
            <person name="Yoshida K."/>
            <person name="Zdobnov E."/>
            <person name="Zhang P."/>
            <person name="Zhang Y."/>
            <person name="Zimin A.V."/>
            <person name="Baldwin J."/>
            <person name="Abdouelleil A."/>
            <person name="Abdulkadir J."/>
            <person name="Abebe A."/>
            <person name="Abera B."/>
            <person name="Abreu J."/>
            <person name="Acer S.C."/>
            <person name="Aftuck L."/>
            <person name="Alexander A."/>
            <person name="An P."/>
            <person name="Anderson E."/>
            <person name="Anderson S."/>
            <person name="Arachi H."/>
            <person name="Azer M."/>
            <person name="Bachantsang P."/>
            <person name="Barry A."/>
            <person name="Bayul T."/>
            <person name="Berlin A."/>
            <person name="Bessette D."/>
            <person name="Bloom T."/>
            <person name="Blye J."/>
            <person name="Boguslavskiy L."/>
            <person name="Bonnet C."/>
            <person name="Boukhgalter B."/>
            <person name="Bourzgui I."/>
            <person name="Brown A."/>
            <person name="Cahill P."/>
            <person name="Channer S."/>
            <person name="Cheshatsang Y."/>
            <person name="Chuda L."/>
            <person name="Citroen M."/>
            <person name="Collymore A."/>
            <person name="Cooke P."/>
            <person name="Costello M."/>
            <person name="D'Aco K."/>
            <person name="Daza R."/>
            <person name="De Haan G."/>
            <person name="DeGray S."/>
            <person name="DeMaso C."/>
            <person name="Dhargay N."/>
            <person name="Dooley K."/>
            <person name="Dooley E."/>
            <person name="Doricent M."/>
            <person name="Dorje P."/>
            <person name="Dorjee K."/>
            <person name="Dupes A."/>
            <person name="Elong R."/>
            <person name="Falk J."/>
            <person name="Farina A."/>
            <person name="Faro S."/>
            <person name="Ferguson D."/>
            <person name="Fisher S."/>
            <person name="Foley C.D."/>
            <person name="Franke A."/>
            <person name="Friedrich D."/>
            <person name="Gadbois L."/>
            <person name="Gearin G."/>
            <person name="Gearin C.R."/>
            <person name="Giannoukos G."/>
            <person name="Goode T."/>
            <person name="Graham J."/>
            <person name="Grandbois E."/>
            <person name="Grewal S."/>
            <person name="Gyaltsen K."/>
            <person name="Hafez N."/>
            <person name="Hagos B."/>
            <person name="Hall J."/>
            <person name="Henson C."/>
            <person name="Hollinger A."/>
            <person name="Honan T."/>
            <person name="Huard M.D."/>
            <person name="Hughes L."/>
            <person name="Hurhula B."/>
            <person name="Husby M.E."/>
            <person name="Kamat A."/>
            <person name="Kanga B."/>
            <person name="Kashin S."/>
            <person name="Khazanovich D."/>
            <person name="Kisner P."/>
            <person name="Lance K."/>
            <person name="Lara M."/>
            <person name="Lee W."/>
            <person name="Lennon N."/>
            <person name="Letendre F."/>
            <person name="LeVine R."/>
            <person name="Lipovsky A."/>
            <person name="Liu X."/>
            <person name="Liu J."/>
            <person name="Liu S."/>
            <person name="Lokyitsang T."/>
            <person name="Lokyitsang Y."/>
            <person name="Lubonja R."/>
            <person name="Lui A."/>
            <person name="MacDonald P."/>
            <person name="Magnisalis V."/>
            <person name="Maru K."/>
            <person name="Matthews C."/>
            <person name="McCusker W."/>
            <person name="McDonough S."/>
            <person name="Mehta T."/>
            <person name="Meldrim J."/>
            <person name="Meneus L."/>
            <person name="Mihai O."/>
            <person name="Mihalev A."/>
            <person name="Mihova T."/>
            <person name="Mittelman R."/>
            <person name="Mlenga V."/>
            <person name="Montmayeur A."/>
            <person name="Mulrain L."/>
            <person name="Navidi A."/>
            <person name="Naylor J."/>
            <person name="Negash T."/>
            <person name="Nguyen T."/>
            <person name="Nguyen N."/>
            <person name="Nicol R."/>
            <person name="Norbu C."/>
            <person name="Norbu N."/>
            <person name="Novod N."/>
            <person name="O'Neill B."/>
            <person name="Osman S."/>
            <person name="Markiewicz E."/>
            <person name="Oyono O.L."/>
            <person name="Patti C."/>
            <person name="Phunkhang P."/>
            <person name="Pierre F."/>
            <person name="Priest M."/>
            <person name="Raghuraman S."/>
            <person name="Rege F."/>
            <person name="Reyes R."/>
            <person name="Rise C."/>
            <person name="Rogov P."/>
            <person name="Ross K."/>
            <person name="Ryan E."/>
            <person name="Settipalli S."/>
            <person name="Shea T."/>
            <person name="Sherpa N."/>
            <person name="Shi L."/>
            <person name="Shih D."/>
            <person name="Sparrow T."/>
            <person name="Spaulding J."/>
            <person name="Stalker J."/>
            <person name="Stange-Thomann N."/>
            <person name="Stavropoulos S."/>
            <person name="Stone C."/>
            <person name="Strader C."/>
            <person name="Tesfaye S."/>
            <person name="Thomson T."/>
            <person name="Thoulutsang Y."/>
            <person name="Thoulutsang D."/>
            <person name="Topham K."/>
            <person name="Topping I."/>
            <person name="Tsamla T."/>
            <person name="Vassiliev H."/>
            <person name="Vo A."/>
            <person name="Wangchuk T."/>
            <person name="Wangdi T."/>
            <person name="Weiand M."/>
            <person name="Wilkinson J."/>
            <person name="Wilson A."/>
            <person name="Yadav S."/>
            <person name="Young G."/>
            <person name="Yu Q."/>
            <person name="Zembek L."/>
            <person name="Zhong D."/>
            <person name="Zimmer A."/>
            <person name="Zwirko Z."/>
            <person name="Jaffe D.B."/>
            <person name="Alvarez P."/>
            <person name="Brockman W."/>
            <person name="Butler J."/>
            <person name="Chin C."/>
            <person name="Gnerre S."/>
            <person name="Grabherr M."/>
            <person name="Kleber M."/>
            <person name="Mauceli E."/>
            <person name="MacCallum I."/>
        </authorList>
    </citation>
    <scope>NUCLEOTIDE SEQUENCE [LARGE SCALE GENOMIC DNA]</scope>
    <source>
        <strain evidence="4">MSH-3 / Tucson 14011-0111.49</strain>
    </source>
</reference>
<evidence type="ECO:0000313" key="3">
    <source>
        <dbReference type="EMBL" id="EDW33786.1"/>
    </source>
</evidence>
<dbReference type="InterPro" id="IPR015940">
    <property type="entry name" value="UBA"/>
</dbReference>
<feature type="region of interest" description="Disordered" evidence="1">
    <location>
        <begin position="1"/>
        <end position="26"/>
    </location>
</feature>
<dbReference type="Pfam" id="PF00627">
    <property type="entry name" value="UBA"/>
    <property type="match status" value="1"/>
</dbReference>
<evidence type="ECO:0000259" key="2">
    <source>
        <dbReference type="PROSITE" id="PS50030"/>
    </source>
</evidence>
<dbReference type="EMBL" id="CH479218">
    <property type="protein sequence ID" value="EDW33786.1"/>
    <property type="molecule type" value="Genomic_DNA"/>
</dbReference>
<dbReference type="SUPFAM" id="SSF46934">
    <property type="entry name" value="UBA-like"/>
    <property type="match status" value="1"/>
</dbReference>
<feature type="domain" description="UBA" evidence="2">
    <location>
        <begin position="29"/>
        <end position="69"/>
    </location>
</feature>
<dbReference type="OrthoDB" id="7846912at2759"/>
<name>B4H7H5_DROPE</name>
<dbReference type="OMA" id="QILVEGM"/>
<organism evidence="4">
    <name type="scientific">Drosophila persimilis</name>
    <name type="common">Fruit fly</name>
    <dbReference type="NCBI Taxonomy" id="7234"/>
    <lineage>
        <taxon>Eukaryota</taxon>
        <taxon>Metazoa</taxon>
        <taxon>Ecdysozoa</taxon>
        <taxon>Arthropoda</taxon>
        <taxon>Hexapoda</taxon>
        <taxon>Insecta</taxon>
        <taxon>Pterygota</taxon>
        <taxon>Neoptera</taxon>
        <taxon>Endopterygota</taxon>
        <taxon>Diptera</taxon>
        <taxon>Brachycera</taxon>
        <taxon>Muscomorpha</taxon>
        <taxon>Ephydroidea</taxon>
        <taxon>Drosophilidae</taxon>
        <taxon>Drosophila</taxon>
        <taxon>Sophophora</taxon>
    </lineage>
</organism>
<feature type="region of interest" description="Disordered" evidence="1">
    <location>
        <begin position="130"/>
        <end position="164"/>
    </location>
</feature>
<feature type="compositionally biased region" description="Low complexity" evidence="1">
    <location>
        <begin position="145"/>
        <end position="164"/>
    </location>
</feature>
<evidence type="ECO:0000313" key="4">
    <source>
        <dbReference type="Proteomes" id="UP000008744"/>
    </source>
</evidence>
<dbReference type="Gene3D" id="1.10.8.10">
    <property type="entry name" value="DNA helicase RuvA subunit, C-terminal domain"/>
    <property type="match status" value="1"/>
</dbReference>
<dbReference type="InterPro" id="IPR009060">
    <property type="entry name" value="UBA-like_sf"/>
</dbReference>